<evidence type="ECO:0000313" key="2">
    <source>
        <dbReference type="Proteomes" id="UP000283210"/>
    </source>
</evidence>
<reference evidence="1 2" key="1">
    <citation type="submission" date="2018-11" db="EMBL/GenBank/DDBJ databases">
        <authorList>
            <person name="Lopez-Roques C."/>
            <person name="Donnadieu C."/>
            <person name="Bouchez O."/>
            <person name="Klopp C."/>
            <person name="Cabau C."/>
            <person name="Zahm M."/>
        </authorList>
    </citation>
    <scope>NUCLEOTIDE SEQUENCE [LARGE SCALE GENOMIC DNA]</scope>
    <source>
        <strain evidence="1">RS831</strain>
        <tissue evidence="1">Whole body</tissue>
    </source>
</reference>
<dbReference type="Proteomes" id="UP000283210">
    <property type="component" value="Chromosome 19"/>
</dbReference>
<dbReference type="OrthoDB" id="413122at2759"/>
<dbReference type="EMBL" id="CM012455">
    <property type="protein sequence ID" value="RVE59213.1"/>
    <property type="molecule type" value="Genomic_DNA"/>
</dbReference>
<dbReference type="AlphaFoldDB" id="A0A437C9V0"/>
<evidence type="ECO:0000313" key="1">
    <source>
        <dbReference type="EMBL" id="RVE59213.1"/>
    </source>
</evidence>
<name>A0A437C9V0_ORYJA</name>
<accession>A0A437C9V0</accession>
<reference evidence="1 2" key="2">
    <citation type="submission" date="2019-01" db="EMBL/GenBank/DDBJ databases">
        <title>A chromosome length genome reference of the Java medaka (oryzias javanicus).</title>
        <authorList>
            <person name="Herpin A."/>
            <person name="Takehana Y."/>
            <person name="Naruse K."/>
            <person name="Ansai S."/>
            <person name="Kawaguchi M."/>
        </authorList>
    </citation>
    <scope>NUCLEOTIDE SEQUENCE [LARGE SCALE GENOMIC DNA]</scope>
    <source>
        <strain evidence="1">RS831</strain>
        <tissue evidence="1">Whole body</tissue>
    </source>
</reference>
<proteinExistence type="predicted"/>
<gene>
    <name evidence="1" type="ORF">OJAV_G00186430</name>
</gene>
<protein>
    <submittedName>
        <fullName evidence="1">Uncharacterized protein</fullName>
    </submittedName>
</protein>
<organism evidence="1 2">
    <name type="scientific">Oryzias javanicus</name>
    <name type="common">Javanese ricefish</name>
    <name type="synonym">Aplocheilus javanicus</name>
    <dbReference type="NCBI Taxonomy" id="123683"/>
    <lineage>
        <taxon>Eukaryota</taxon>
        <taxon>Metazoa</taxon>
        <taxon>Chordata</taxon>
        <taxon>Craniata</taxon>
        <taxon>Vertebrata</taxon>
        <taxon>Euteleostomi</taxon>
        <taxon>Actinopterygii</taxon>
        <taxon>Neopterygii</taxon>
        <taxon>Teleostei</taxon>
        <taxon>Neoteleostei</taxon>
        <taxon>Acanthomorphata</taxon>
        <taxon>Ovalentaria</taxon>
        <taxon>Atherinomorphae</taxon>
        <taxon>Beloniformes</taxon>
        <taxon>Adrianichthyidae</taxon>
        <taxon>Oryziinae</taxon>
        <taxon>Oryzias</taxon>
    </lineage>
</organism>
<sequence>MGTKRLPFLFQFFNRTLQKVCVFDPLGTTEEKDSEVAASRFRQYFKMQQIHRGKTDWMDVKWKHGVLDHSKQQDGFWNAGFSPVDIF</sequence>
<keyword evidence="2" id="KW-1185">Reference proteome</keyword>